<evidence type="ECO:0000313" key="1">
    <source>
        <dbReference type="EMBL" id="CEM05000.1"/>
    </source>
</evidence>
<proteinExistence type="predicted"/>
<dbReference type="AlphaFoldDB" id="A0A0G4F145"/>
<dbReference type="EMBL" id="CDMZ01000033">
    <property type="protein sequence ID" value="CEM05000.1"/>
    <property type="molecule type" value="Genomic_DNA"/>
</dbReference>
<gene>
    <name evidence="1" type="ORF">Cvel_2586</name>
</gene>
<reference evidence="1" key="1">
    <citation type="submission" date="2014-11" db="EMBL/GenBank/DDBJ databases">
        <authorList>
            <person name="Otto D Thomas"/>
            <person name="Naeem Raeece"/>
        </authorList>
    </citation>
    <scope>NUCLEOTIDE SEQUENCE</scope>
</reference>
<sequence>MGRKGLRHLTGMNVSVREKDSSLTVMLVLDEEGSGLFGRGTQSSIERRDKYYKAQNVPHHKQFQGGTRMADKDYTEIYVHPMIFDNKSSIAVIQPGLLCVPFEHSKDAILHDLAERATYASWKRMGEAS</sequence>
<organism evidence="1">
    <name type="scientific">Chromera velia CCMP2878</name>
    <dbReference type="NCBI Taxonomy" id="1169474"/>
    <lineage>
        <taxon>Eukaryota</taxon>
        <taxon>Sar</taxon>
        <taxon>Alveolata</taxon>
        <taxon>Colpodellida</taxon>
        <taxon>Chromeraceae</taxon>
        <taxon>Chromera</taxon>
    </lineage>
</organism>
<name>A0A0G4F145_9ALVE</name>
<accession>A0A0G4F145</accession>
<dbReference type="VEuPathDB" id="CryptoDB:Cvel_2586"/>
<protein>
    <submittedName>
        <fullName evidence="1">Uncharacterized protein</fullName>
    </submittedName>
</protein>